<accession>A0A6C0HGH1</accession>
<feature type="transmembrane region" description="Helical" evidence="1">
    <location>
        <begin position="81"/>
        <end position="103"/>
    </location>
</feature>
<feature type="transmembrane region" description="Helical" evidence="1">
    <location>
        <begin position="50"/>
        <end position="69"/>
    </location>
</feature>
<reference evidence="2" key="1">
    <citation type="journal article" date="2020" name="Nature">
        <title>Giant virus diversity and host interactions through global metagenomics.</title>
        <authorList>
            <person name="Schulz F."/>
            <person name="Roux S."/>
            <person name="Paez-Espino D."/>
            <person name="Jungbluth S."/>
            <person name="Walsh D.A."/>
            <person name="Denef V.J."/>
            <person name="McMahon K.D."/>
            <person name="Konstantinidis K.T."/>
            <person name="Eloe-Fadrosh E.A."/>
            <person name="Kyrpides N.C."/>
            <person name="Woyke T."/>
        </authorList>
    </citation>
    <scope>NUCLEOTIDE SEQUENCE</scope>
    <source>
        <strain evidence="2">GVMAG-M-3300023179-99</strain>
    </source>
</reference>
<keyword evidence="1" id="KW-0812">Transmembrane</keyword>
<keyword evidence="1" id="KW-0472">Membrane</keyword>
<organism evidence="2">
    <name type="scientific">viral metagenome</name>
    <dbReference type="NCBI Taxonomy" id="1070528"/>
    <lineage>
        <taxon>unclassified sequences</taxon>
        <taxon>metagenomes</taxon>
        <taxon>organismal metagenomes</taxon>
    </lineage>
</organism>
<dbReference type="AlphaFoldDB" id="A0A6C0HGH1"/>
<dbReference type="EMBL" id="MN739947">
    <property type="protein sequence ID" value="QHT79236.1"/>
    <property type="molecule type" value="Genomic_DNA"/>
</dbReference>
<proteinExistence type="predicted"/>
<protein>
    <submittedName>
        <fullName evidence="2">Uncharacterized protein</fullName>
    </submittedName>
</protein>
<evidence type="ECO:0000313" key="2">
    <source>
        <dbReference type="EMBL" id="QHT79236.1"/>
    </source>
</evidence>
<feature type="transmembrane region" description="Helical" evidence="1">
    <location>
        <begin position="115"/>
        <end position="138"/>
    </location>
</feature>
<sequence>MDLIWIFLLVGLALGGVMSAVFGVYSKAGSSSYSRSIFGFQSTELITDAVILIVGATVIFLSVVSALVKDLSYPNKKPVNFAIETLAMATFSSMTIFLMTYLRGVPFTGRTAEEFFVLFAKFGVLHILLQFSGFYSYVFS</sequence>
<name>A0A6C0HGH1_9ZZZZ</name>
<keyword evidence="1" id="KW-1133">Transmembrane helix</keyword>
<evidence type="ECO:0000256" key="1">
    <source>
        <dbReference type="SAM" id="Phobius"/>
    </source>
</evidence>